<comment type="caution">
    <text evidence="1">The sequence shown here is derived from an EMBL/GenBank/DDBJ whole genome shotgun (WGS) entry which is preliminary data.</text>
</comment>
<proteinExistence type="predicted"/>
<sequence length="75" mass="8941">MQVAKQDGCTLMHTTQEGPKSERLCKNIIPLRQRMTWLGREEADTQTDRKMDECTRNQNKKIKKNWEKSEVYIDK</sequence>
<dbReference type="AlphaFoldDB" id="A0A5B7K3G1"/>
<accession>A0A5B7K3G1</accession>
<dbReference type="Proteomes" id="UP000324222">
    <property type="component" value="Unassembled WGS sequence"/>
</dbReference>
<gene>
    <name evidence="1" type="ORF">E2C01_095138</name>
</gene>
<evidence type="ECO:0000313" key="2">
    <source>
        <dbReference type="Proteomes" id="UP000324222"/>
    </source>
</evidence>
<keyword evidence="2" id="KW-1185">Reference proteome</keyword>
<protein>
    <submittedName>
        <fullName evidence="1">Uncharacterized protein</fullName>
    </submittedName>
</protein>
<organism evidence="1 2">
    <name type="scientific">Portunus trituberculatus</name>
    <name type="common">Swimming crab</name>
    <name type="synonym">Neptunus trituberculatus</name>
    <dbReference type="NCBI Taxonomy" id="210409"/>
    <lineage>
        <taxon>Eukaryota</taxon>
        <taxon>Metazoa</taxon>
        <taxon>Ecdysozoa</taxon>
        <taxon>Arthropoda</taxon>
        <taxon>Crustacea</taxon>
        <taxon>Multicrustacea</taxon>
        <taxon>Malacostraca</taxon>
        <taxon>Eumalacostraca</taxon>
        <taxon>Eucarida</taxon>
        <taxon>Decapoda</taxon>
        <taxon>Pleocyemata</taxon>
        <taxon>Brachyura</taxon>
        <taxon>Eubrachyura</taxon>
        <taxon>Portunoidea</taxon>
        <taxon>Portunidae</taxon>
        <taxon>Portuninae</taxon>
        <taxon>Portunus</taxon>
    </lineage>
</organism>
<reference evidence="1 2" key="1">
    <citation type="submission" date="2019-05" db="EMBL/GenBank/DDBJ databases">
        <title>Another draft genome of Portunus trituberculatus and its Hox gene families provides insights of decapod evolution.</title>
        <authorList>
            <person name="Jeong J.-H."/>
            <person name="Song I."/>
            <person name="Kim S."/>
            <person name="Choi T."/>
            <person name="Kim D."/>
            <person name="Ryu S."/>
            <person name="Kim W."/>
        </authorList>
    </citation>
    <scope>NUCLEOTIDE SEQUENCE [LARGE SCALE GENOMIC DNA]</scope>
    <source>
        <tissue evidence="1">Muscle</tissue>
    </source>
</reference>
<name>A0A5B7K3G1_PORTR</name>
<dbReference type="EMBL" id="VSRR010119500">
    <property type="protein sequence ID" value="MPC99708.1"/>
    <property type="molecule type" value="Genomic_DNA"/>
</dbReference>
<evidence type="ECO:0000313" key="1">
    <source>
        <dbReference type="EMBL" id="MPC99708.1"/>
    </source>
</evidence>